<evidence type="ECO:0000256" key="4">
    <source>
        <dbReference type="ARBA" id="ARBA00022692"/>
    </source>
</evidence>
<keyword evidence="8" id="KW-0288">FMN</keyword>
<evidence type="ECO:0000256" key="2">
    <source>
        <dbReference type="ARBA" id="ARBA00022448"/>
    </source>
</evidence>
<keyword evidence="8" id="KW-1003">Cell membrane</keyword>
<protein>
    <recommendedName>
        <fullName evidence="8">Protein-methionine-sulfoxide reductase heme-binding subunit MsrQ</fullName>
    </recommendedName>
    <alternativeName>
        <fullName evidence="8">Flavocytochrome MsrQ</fullName>
    </alternativeName>
</protein>
<feature type="transmembrane region" description="Helical" evidence="8">
    <location>
        <begin position="159"/>
        <end position="176"/>
    </location>
</feature>
<evidence type="ECO:0000259" key="9">
    <source>
        <dbReference type="Pfam" id="PF01794"/>
    </source>
</evidence>
<evidence type="ECO:0000256" key="1">
    <source>
        <dbReference type="ARBA" id="ARBA00004141"/>
    </source>
</evidence>
<keyword evidence="6 8" id="KW-0408">Iron</keyword>
<reference evidence="10 11" key="1">
    <citation type="submission" date="2020-09" db="EMBL/GenBank/DDBJ databases">
        <title>Photobacterium sp. CAU 1568 isolated from sand of Sido Beach.</title>
        <authorList>
            <person name="Kim W."/>
        </authorList>
    </citation>
    <scope>NUCLEOTIDE SEQUENCE [LARGE SCALE GENOMIC DNA]</scope>
    <source>
        <strain evidence="10 11">CAU 1568</strain>
    </source>
</reference>
<keyword evidence="7 8" id="KW-0472">Membrane</keyword>
<keyword evidence="8" id="KW-0285">Flavoprotein</keyword>
<dbReference type="InterPro" id="IPR013130">
    <property type="entry name" value="Fe3_Rdtase_TM_dom"/>
</dbReference>
<evidence type="ECO:0000313" key="11">
    <source>
        <dbReference type="Proteomes" id="UP000649768"/>
    </source>
</evidence>
<comment type="cofactor">
    <cofactor evidence="8">
        <name>heme b</name>
        <dbReference type="ChEBI" id="CHEBI:60344"/>
    </cofactor>
    <text evidence="8">Binds 1 heme b (iron(II)-protoporphyrin IX) group per subunit.</text>
</comment>
<evidence type="ECO:0000256" key="5">
    <source>
        <dbReference type="ARBA" id="ARBA00022989"/>
    </source>
</evidence>
<dbReference type="NCBIfam" id="NF003831">
    <property type="entry name" value="PRK05419.1-2"/>
    <property type="match status" value="1"/>
</dbReference>
<comment type="subcellular location">
    <subcellularLocation>
        <location evidence="8">Cell membrane</location>
        <topology evidence="8">Multi-pass membrane protein</topology>
    </subcellularLocation>
    <subcellularLocation>
        <location evidence="1">Membrane</location>
        <topology evidence="1">Multi-pass membrane protein</topology>
    </subcellularLocation>
</comment>
<dbReference type="Proteomes" id="UP000649768">
    <property type="component" value="Unassembled WGS sequence"/>
</dbReference>
<feature type="domain" description="Ferric oxidoreductase" evidence="9">
    <location>
        <begin position="61"/>
        <end position="170"/>
    </location>
</feature>
<evidence type="ECO:0000256" key="7">
    <source>
        <dbReference type="ARBA" id="ARBA00023136"/>
    </source>
</evidence>
<name>A0ABR9BFL2_9GAMM</name>
<keyword evidence="8" id="KW-0249">Electron transport</keyword>
<dbReference type="HAMAP" id="MF_01207">
    <property type="entry name" value="MsrQ"/>
    <property type="match status" value="1"/>
</dbReference>
<organism evidence="10 11">
    <name type="scientific">Photobacterium arenosum</name>
    <dbReference type="NCBI Taxonomy" id="2774143"/>
    <lineage>
        <taxon>Bacteria</taxon>
        <taxon>Pseudomonadati</taxon>
        <taxon>Pseudomonadota</taxon>
        <taxon>Gammaproteobacteria</taxon>
        <taxon>Vibrionales</taxon>
        <taxon>Vibrionaceae</taxon>
        <taxon>Photobacterium</taxon>
    </lineage>
</organism>
<comment type="cofactor">
    <cofactor evidence="8">
        <name>FMN</name>
        <dbReference type="ChEBI" id="CHEBI:58210"/>
    </cofactor>
    <text evidence="8">Binds 1 FMN per subunit.</text>
</comment>
<keyword evidence="5 8" id="KW-1133">Transmembrane helix</keyword>
<comment type="function">
    <text evidence="8">Part of the MsrPQ system that repairs oxidized periplasmic proteins containing methionine sulfoxide residues (Met-O), using respiratory chain electrons. Thus protects these proteins from oxidative-stress damage caused by reactive species of oxygen and chlorine generated by the host defense mechanisms. MsrPQ is essential for the maintenance of envelope integrity under bleach stress, rescuing a wide series of structurally unrelated periplasmic proteins from methionine oxidation. MsrQ provides electrons for reduction to the reductase catalytic subunit MsrP, using the quinone pool of the respiratory chain.</text>
</comment>
<dbReference type="RefSeq" id="WP_192013976.1">
    <property type="nucleotide sequence ID" value="NZ_JACYTP010000001.1"/>
</dbReference>
<evidence type="ECO:0000256" key="3">
    <source>
        <dbReference type="ARBA" id="ARBA00022617"/>
    </source>
</evidence>
<keyword evidence="4 8" id="KW-0812">Transmembrane</keyword>
<dbReference type="InterPro" id="IPR022837">
    <property type="entry name" value="MsrQ-like"/>
</dbReference>
<feature type="transmembrane region" description="Helical" evidence="8">
    <location>
        <begin position="128"/>
        <end position="147"/>
    </location>
</feature>
<keyword evidence="11" id="KW-1185">Reference proteome</keyword>
<keyword evidence="2 8" id="KW-0813">Transport</keyword>
<keyword evidence="3 8" id="KW-0349">Heme</keyword>
<feature type="transmembrane region" description="Helical" evidence="8">
    <location>
        <begin position="182"/>
        <end position="198"/>
    </location>
</feature>
<dbReference type="PANTHER" id="PTHR36964">
    <property type="entry name" value="PROTEIN-METHIONINE-SULFOXIDE REDUCTASE HEME-BINDING SUBUNIT MSRQ"/>
    <property type="match status" value="1"/>
</dbReference>
<dbReference type="EMBL" id="JACYTP010000001">
    <property type="protein sequence ID" value="MBD8511345.1"/>
    <property type="molecule type" value="Genomic_DNA"/>
</dbReference>
<feature type="transmembrane region" description="Helical" evidence="8">
    <location>
        <begin position="90"/>
        <end position="108"/>
    </location>
</feature>
<dbReference type="PANTHER" id="PTHR36964:SF1">
    <property type="entry name" value="PROTEIN-METHIONINE-SULFOXIDE REDUCTASE HEME-BINDING SUBUNIT MSRQ"/>
    <property type="match status" value="1"/>
</dbReference>
<comment type="subunit">
    <text evidence="8">Heterodimer of a catalytic subunit (MsrP) and a heme-binding subunit (MsrQ).</text>
</comment>
<dbReference type="Pfam" id="PF01794">
    <property type="entry name" value="Ferric_reduct"/>
    <property type="match status" value="1"/>
</dbReference>
<comment type="caution">
    <text evidence="10">The sequence shown here is derived from an EMBL/GenBank/DDBJ whole genome shotgun (WGS) entry which is preliminary data.</text>
</comment>
<evidence type="ECO:0000313" key="10">
    <source>
        <dbReference type="EMBL" id="MBD8511345.1"/>
    </source>
</evidence>
<feature type="transmembrane region" description="Helical" evidence="8">
    <location>
        <begin position="21"/>
        <end position="40"/>
    </location>
</feature>
<evidence type="ECO:0000256" key="8">
    <source>
        <dbReference type="HAMAP-Rule" id="MF_01207"/>
    </source>
</evidence>
<comment type="similarity">
    <text evidence="8">Belongs to the MsrQ family.</text>
</comment>
<feature type="transmembrane region" description="Helical" evidence="8">
    <location>
        <begin position="60"/>
        <end position="78"/>
    </location>
</feature>
<gene>
    <name evidence="8 10" type="primary">msrQ</name>
    <name evidence="10" type="ORF">IFO68_01350</name>
</gene>
<keyword evidence="8" id="KW-0479">Metal-binding</keyword>
<evidence type="ECO:0000256" key="6">
    <source>
        <dbReference type="ARBA" id="ARBA00023004"/>
    </source>
</evidence>
<accession>A0ABR9BFL2</accession>
<proteinExistence type="inferred from homology"/>
<sequence length="219" mass="24915">MQKLARTLQSIRLKPAHITALKTLIHLVSMGFLAMLTFQLLNGRLGADPVQGLSHFTGKAALNTLFITLLVSPLAKLLKQGALVKVRRVLGLYCFSWAALHLLVYVLLDLNLDWSLLASEIVERPYLTIGAICWLILFALAITSTQRMQKKLGKRWQQLHYWVYLVAVLAPVHYYWSVKSGIVEPALYIAGALMLLSFRRKTLKRWLPKFPQHTPSEER</sequence>